<comment type="caution">
    <text evidence="2">The sequence shown here is derived from an EMBL/GenBank/DDBJ whole genome shotgun (WGS) entry which is preliminary data.</text>
</comment>
<dbReference type="Gene3D" id="1.10.260.40">
    <property type="entry name" value="lambda repressor-like DNA-binding domains"/>
    <property type="match status" value="1"/>
</dbReference>
<dbReference type="InterPro" id="IPR001387">
    <property type="entry name" value="Cro/C1-type_HTH"/>
</dbReference>
<dbReference type="Pfam" id="PF13560">
    <property type="entry name" value="HTH_31"/>
    <property type="match status" value="1"/>
</dbReference>
<feature type="domain" description="HTH cro/C1-type" evidence="1">
    <location>
        <begin position="16"/>
        <end position="56"/>
    </location>
</feature>
<name>A0ABT6HSY3_9ACTN</name>
<evidence type="ECO:0000313" key="2">
    <source>
        <dbReference type="EMBL" id="MDH2391806.1"/>
    </source>
</evidence>
<dbReference type="PROSITE" id="PS50943">
    <property type="entry name" value="HTH_CROC1"/>
    <property type="match status" value="1"/>
</dbReference>
<dbReference type="InterPro" id="IPR043917">
    <property type="entry name" value="DUF5753"/>
</dbReference>
<dbReference type="SUPFAM" id="SSF47413">
    <property type="entry name" value="lambda repressor-like DNA-binding domains"/>
    <property type="match status" value="1"/>
</dbReference>
<sequence length="280" mass="31966">MSTDFQRARVALGARLREVRAEAGFDGKGIAERLGWQRSKVSRLENGKQTPSISDLSAWALAVERPDLVDELKARLTGLETRYRSWRRQLASGHRARQEASIVETDAARSIRGMEVARIPGLLQTAEYARHVFTGNAEFRGTVKDAEEAVRTRMRRQEALYEPGRRFHFVVWESALHMLTCPRDVMAAQLDRLSGVIGLDSVQLGIIPLGARLRRAPTHGFWIYDRRLVIVETVNLEMWLDDEETIKLYERAWDWLAESAVYGQQAHRLISRARTSLTVE</sequence>
<evidence type="ECO:0000259" key="1">
    <source>
        <dbReference type="PROSITE" id="PS50943"/>
    </source>
</evidence>
<protein>
    <submittedName>
        <fullName evidence="2">Helix-turn-helix transcriptional regulator</fullName>
    </submittedName>
</protein>
<accession>A0ABT6HSY3</accession>
<gene>
    <name evidence="2" type="ORF">QCN29_24115</name>
</gene>
<keyword evidence="3" id="KW-1185">Reference proteome</keyword>
<dbReference type="SMART" id="SM00530">
    <property type="entry name" value="HTH_XRE"/>
    <property type="match status" value="1"/>
</dbReference>
<organism evidence="2 3">
    <name type="scientific">Streptomyces chengmaiensis</name>
    <dbReference type="NCBI Taxonomy" id="3040919"/>
    <lineage>
        <taxon>Bacteria</taxon>
        <taxon>Bacillati</taxon>
        <taxon>Actinomycetota</taxon>
        <taxon>Actinomycetes</taxon>
        <taxon>Kitasatosporales</taxon>
        <taxon>Streptomycetaceae</taxon>
        <taxon>Streptomyces</taxon>
    </lineage>
</organism>
<dbReference type="RefSeq" id="WP_279930732.1">
    <property type="nucleotide sequence ID" value="NZ_JARWBG010000032.1"/>
</dbReference>
<dbReference type="Proteomes" id="UP001223144">
    <property type="component" value="Unassembled WGS sequence"/>
</dbReference>
<dbReference type="EMBL" id="JARWBG010000032">
    <property type="protein sequence ID" value="MDH2391806.1"/>
    <property type="molecule type" value="Genomic_DNA"/>
</dbReference>
<evidence type="ECO:0000313" key="3">
    <source>
        <dbReference type="Proteomes" id="UP001223144"/>
    </source>
</evidence>
<dbReference type="CDD" id="cd00093">
    <property type="entry name" value="HTH_XRE"/>
    <property type="match status" value="1"/>
</dbReference>
<dbReference type="Pfam" id="PF19054">
    <property type="entry name" value="DUF5753"/>
    <property type="match status" value="1"/>
</dbReference>
<reference evidence="2 3" key="1">
    <citation type="submission" date="2023-04" db="EMBL/GenBank/DDBJ databases">
        <title>Streptomyces chengmaiensis sp. nov. isolated from the stem of mangrove plant in Hainan.</title>
        <authorList>
            <person name="Huang X."/>
            <person name="Zhou S."/>
            <person name="Chu X."/>
            <person name="Xie Y."/>
            <person name="Lin Y."/>
        </authorList>
    </citation>
    <scope>NUCLEOTIDE SEQUENCE [LARGE SCALE GENOMIC DNA]</scope>
    <source>
        <strain evidence="2 3">HNM0663</strain>
    </source>
</reference>
<dbReference type="InterPro" id="IPR010982">
    <property type="entry name" value="Lambda_DNA-bd_dom_sf"/>
</dbReference>
<proteinExistence type="predicted"/>